<keyword evidence="2" id="KW-1185">Reference proteome</keyword>
<gene>
    <name evidence="1" type="ORF">J3491_05170</name>
</gene>
<evidence type="ECO:0000313" key="1">
    <source>
        <dbReference type="EMBL" id="MBO1516724.1"/>
    </source>
</evidence>
<evidence type="ECO:0000313" key="2">
    <source>
        <dbReference type="Proteomes" id="UP000664161"/>
    </source>
</evidence>
<sequence length="442" mass="50724">MSSILLDNATISSVQRALGKAPTKEPALLDIEHVALERFSEAFLLSDNIVVPDTYKASLTSARKKMLSDPVFSFKTVLKEEDNDLLTISKSLSEAWTTAFKSGSDRSLFSQYFEQANAFSKFIWEHSSSEFYLVFRTMGIEKENPLIEAFLASPADYKLGEGFEIHGIDGRPVSWRKLSPHVKRMLSVMAWLGTQYIWHQVYAAKLNLTYMSHPLRDFFSYDFLDRLNSGSNNSTDFAKSFNVGMKGFKKSMLQTYSDLDLVPSSDELQLPNFIPMLVKECTDGQEYLEALSYYRSNSEVQEIRERITEIERDMEQGRYQKHSKMVSEIMSVGDNLLKSKGVDLRFIKLAPPTKILGISVSGDDAVKLPIPSYLYKQYFVGRRYRSFVRKIMNELSMPSQYGVLKDRLNGYAWIEEDQMPKFYLKQDQMPSLFHKPFTKSAL</sequence>
<organism evidence="1 2">
    <name type="scientific">Psychrobacter halodurans</name>
    <dbReference type="NCBI Taxonomy" id="2818439"/>
    <lineage>
        <taxon>Bacteria</taxon>
        <taxon>Pseudomonadati</taxon>
        <taxon>Pseudomonadota</taxon>
        <taxon>Gammaproteobacteria</taxon>
        <taxon>Moraxellales</taxon>
        <taxon>Moraxellaceae</taxon>
        <taxon>Psychrobacter</taxon>
    </lineage>
</organism>
<comment type="caution">
    <text evidence="1">The sequence shown here is derived from an EMBL/GenBank/DDBJ whole genome shotgun (WGS) entry which is preliminary data.</text>
</comment>
<name>A0AAW4IMS3_9GAMM</name>
<protein>
    <submittedName>
        <fullName evidence="1">Uncharacterized protein</fullName>
    </submittedName>
</protein>
<dbReference type="RefSeq" id="WP_075101436.1">
    <property type="nucleotide sequence ID" value="NZ_JAGBKN010000007.1"/>
</dbReference>
<dbReference type="Proteomes" id="UP000664161">
    <property type="component" value="Unassembled WGS sequence"/>
</dbReference>
<dbReference type="AlphaFoldDB" id="A0AAW4IMS3"/>
<proteinExistence type="predicted"/>
<reference evidence="1 2" key="1">
    <citation type="submission" date="2021-03" db="EMBL/GenBank/DDBJ databases">
        <authorList>
            <person name="Shang D.-D."/>
            <person name="Du Z.-J."/>
            <person name="Chen G.-J."/>
        </authorList>
    </citation>
    <scope>NUCLEOTIDE SEQUENCE [LARGE SCALE GENOMIC DNA]</scope>
    <source>
        <strain evidence="1 2">F2608</strain>
    </source>
</reference>
<dbReference type="EMBL" id="JAGBKN010000007">
    <property type="protein sequence ID" value="MBO1516724.1"/>
    <property type="molecule type" value="Genomic_DNA"/>
</dbReference>
<accession>A0AAW4IMS3</accession>